<dbReference type="Proteomes" id="UP000030751">
    <property type="component" value="Unassembled WGS sequence"/>
</dbReference>
<evidence type="ECO:0000313" key="1">
    <source>
        <dbReference type="EMBL" id="EXA39828.1"/>
    </source>
</evidence>
<sequence length="121" mass="13613">MRGASQTSFIISFTIRLSGSEKTRPRSRLSRNTTCLQINLHLINPSKINITSPNPINTSISHTERTYSHLKPQRHILTFLFPPFLLHPISSRCPTPPLTQIPGSAMSHPHSPPPLAKVLFW</sequence>
<dbReference type="HOGENOM" id="CLU_2038180_0_0_1"/>
<accession>W9P458</accession>
<reference evidence="1" key="2">
    <citation type="submission" date="2012-05" db="EMBL/GenBank/DDBJ databases">
        <title>Annotation of the Genome Sequence of Fusarium oxysporum HDV247.</title>
        <authorList>
            <consortium name="The Broad Institute Genomics Platform"/>
            <person name="Ma L.-J."/>
            <person name="Corby-Kistler H."/>
            <person name="Broz K."/>
            <person name="Gale L.R."/>
            <person name="Jonkers W."/>
            <person name="O'Donnell K."/>
            <person name="Ploetz R."/>
            <person name="Steinberg C."/>
            <person name="Schwartz D.C."/>
            <person name="VanEtten H."/>
            <person name="Zhou S."/>
            <person name="Young S.K."/>
            <person name="Zeng Q."/>
            <person name="Gargeya S."/>
            <person name="Fitzgerald M."/>
            <person name="Abouelleil A."/>
            <person name="Alvarado L."/>
            <person name="Chapman S.B."/>
            <person name="Gainer-Dewar J."/>
            <person name="Goldberg J."/>
            <person name="Griggs A."/>
            <person name="Gujja S."/>
            <person name="Hansen M."/>
            <person name="Howarth C."/>
            <person name="Imamovic A."/>
            <person name="Ireland A."/>
            <person name="Larimer J."/>
            <person name="McCowan C."/>
            <person name="Murphy C."/>
            <person name="Pearson M."/>
            <person name="Poon T.W."/>
            <person name="Priest M."/>
            <person name="Roberts A."/>
            <person name="Saif S."/>
            <person name="Shea T."/>
            <person name="Sykes S."/>
            <person name="Wortman J."/>
            <person name="Nusbaum C."/>
            <person name="Birren B."/>
        </authorList>
    </citation>
    <scope>NUCLEOTIDE SEQUENCE</scope>
    <source>
        <strain evidence="1">HDV247</strain>
    </source>
</reference>
<dbReference type="AlphaFoldDB" id="W9P458"/>
<reference evidence="1" key="1">
    <citation type="submission" date="2011-10" db="EMBL/GenBank/DDBJ databases">
        <title>The Genome Sequence of Fusarium oxysporum HDV247.</title>
        <authorList>
            <consortium name="The Broad Institute Genome Sequencing Platform"/>
            <person name="Ma L.-J."/>
            <person name="Gale L.R."/>
            <person name="Schwartz D.C."/>
            <person name="Zhou S."/>
            <person name="Corby-Kistler H."/>
            <person name="Young S.K."/>
            <person name="Zeng Q."/>
            <person name="Gargeya S."/>
            <person name="Fitzgerald M."/>
            <person name="Haas B."/>
            <person name="Abouelleil A."/>
            <person name="Alvarado L."/>
            <person name="Arachchi H.M."/>
            <person name="Berlin A."/>
            <person name="Brown A."/>
            <person name="Chapman S.B."/>
            <person name="Chen Z."/>
            <person name="Dunbar C."/>
            <person name="Freedman E."/>
            <person name="Gearin G."/>
            <person name="Goldberg J."/>
            <person name="Griggs A."/>
            <person name="Gujja S."/>
            <person name="Heiman D."/>
            <person name="Howarth C."/>
            <person name="Larson L."/>
            <person name="Lui A."/>
            <person name="MacDonald P.J.P."/>
            <person name="Montmayeur A."/>
            <person name="Murphy C."/>
            <person name="Neiman D."/>
            <person name="Pearson M."/>
            <person name="Priest M."/>
            <person name="Roberts A."/>
            <person name="Saif S."/>
            <person name="Shea T."/>
            <person name="Shenoy N."/>
            <person name="Sisk P."/>
            <person name="Stolte C."/>
            <person name="Sykes S."/>
            <person name="Wortman J."/>
            <person name="Nusbaum C."/>
            <person name="Birren B."/>
        </authorList>
    </citation>
    <scope>NUCLEOTIDE SEQUENCE [LARGE SCALE GENOMIC DNA]</scope>
    <source>
        <strain evidence="1">HDV247</strain>
    </source>
</reference>
<protein>
    <submittedName>
        <fullName evidence="1">Uncharacterized protein</fullName>
    </submittedName>
</protein>
<organism evidence="1">
    <name type="scientific">Fusarium oxysporum f. sp. pisi HDV247</name>
    <dbReference type="NCBI Taxonomy" id="1080344"/>
    <lineage>
        <taxon>Eukaryota</taxon>
        <taxon>Fungi</taxon>
        <taxon>Dikarya</taxon>
        <taxon>Ascomycota</taxon>
        <taxon>Pezizomycotina</taxon>
        <taxon>Sordariomycetes</taxon>
        <taxon>Hypocreomycetidae</taxon>
        <taxon>Hypocreales</taxon>
        <taxon>Nectriaceae</taxon>
        <taxon>Fusarium</taxon>
        <taxon>Fusarium oxysporum species complex</taxon>
    </lineage>
</organism>
<gene>
    <name evidence="1" type="ORF">FOVG_08860</name>
</gene>
<proteinExistence type="predicted"/>
<name>W9P458_FUSOX</name>
<dbReference type="EMBL" id="JH650973">
    <property type="protein sequence ID" value="EXA39828.1"/>
    <property type="molecule type" value="Genomic_DNA"/>
</dbReference>